<keyword evidence="1" id="KW-0812">Transmembrane</keyword>
<dbReference type="RefSeq" id="WP_147148053.1">
    <property type="nucleotide sequence ID" value="NZ_BJXN01000013.1"/>
</dbReference>
<keyword evidence="1" id="KW-0472">Membrane</keyword>
<dbReference type="EMBL" id="BJXN01000013">
    <property type="protein sequence ID" value="GEM90369.1"/>
    <property type="molecule type" value="Genomic_DNA"/>
</dbReference>
<protein>
    <submittedName>
        <fullName evidence="2">Uncharacterized protein</fullName>
    </submittedName>
</protein>
<evidence type="ECO:0000313" key="3">
    <source>
        <dbReference type="Proteomes" id="UP000321827"/>
    </source>
</evidence>
<comment type="caution">
    <text evidence="2">The sequence shown here is derived from an EMBL/GenBank/DDBJ whole genome shotgun (WGS) entry which is preliminary data.</text>
</comment>
<evidence type="ECO:0000256" key="1">
    <source>
        <dbReference type="SAM" id="Phobius"/>
    </source>
</evidence>
<organism evidence="2 3">
    <name type="scientific">Oceanithermus desulfurans NBRC 100063</name>
    <dbReference type="NCBI Taxonomy" id="1227550"/>
    <lineage>
        <taxon>Bacteria</taxon>
        <taxon>Thermotogati</taxon>
        <taxon>Deinococcota</taxon>
        <taxon>Deinococci</taxon>
        <taxon>Thermales</taxon>
        <taxon>Thermaceae</taxon>
        <taxon>Oceanithermus</taxon>
    </lineage>
</organism>
<accession>A0A511RL40</accession>
<dbReference type="AlphaFoldDB" id="A0A511RL40"/>
<gene>
    <name evidence="2" type="ORF">ODE01S_18030</name>
</gene>
<name>A0A511RL40_9DEIN</name>
<sequence length="63" mass="6513">MNIDFSGGALGAVVGALMALLLMILAALPIGIVVYFAVRLALAKEREGARRSGAPREDGDSAR</sequence>
<feature type="transmembrane region" description="Helical" evidence="1">
    <location>
        <begin position="12"/>
        <end position="42"/>
    </location>
</feature>
<proteinExistence type="predicted"/>
<dbReference type="Proteomes" id="UP000321827">
    <property type="component" value="Unassembled WGS sequence"/>
</dbReference>
<reference evidence="2 3" key="1">
    <citation type="submission" date="2019-07" db="EMBL/GenBank/DDBJ databases">
        <title>Whole genome shotgun sequence of Oceanithermus desulfurans NBRC 100063.</title>
        <authorList>
            <person name="Hosoyama A."/>
            <person name="Uohara A."/>
            <person name="Ohji S."/>
            <person name="Ichikawa N."/>
        </authorList>
    </citation>
    <scope>NUCLEOTIDE SEQUENCE [LARGE SCALE GENOMIC DNA]</scope>
    <source>
        <strain evidence="2 3">NBRC 100063</strain>
    </source>
</reference>
<evidence type="ECO:0000313" key="2">
    <source>
        <dbReference type="EMBL" id="GEM90369.1"/>
    </source>
</evidence>
<keyword evidence="1" id="KW-1133">Transmembrane helix</keyword>